<evidence type="ECO:0000256" key="1">
    <source>
        <dbReference type="SAM" id="MobiDB-lite"/>
    </source>
</evidence>
<accession>A0ABQ6G5H0</accession>
<name>A0ABQ6G5H0_9CHLR</name>
<proteinExistence type="predicted"/>
<evidence type="ECO:0000313" key="3">
    <source>
        <dbReference type="Proteomes" id="UP001344906"/>
    </source>
</evidence>
<gene>
    <name evidence="2" type="ORF">KDH_78870</name>
</gene>
<keyword evidence="3" id="KW-1185">Reference proteome</keyword>
<feature type="region of interest" description="Disordered" evidence="1">
    <location>
        <begin position="1"/>
        <end position="22"/>
    </location>
</feature>
<organism evidence="2 3">
    <name type="scientific">Dictyobacter halimunensis</name>
    <dbReference type="NCBI Taxonomy" id="3026934"/>
    <lineage>
        <taxon>Bacteria</taxon>
        <taxon>Bacillati</taxon>
        <taxon>Chloroflexota</taxon>
        <taxon>Ktedonobacteria</taxon>
        <taxon>Ktedonobacterales</taxon>
        <taxon>Dictyobacteraceae</taxon>
        <taxon>Dictyobacter</taxon>
    </lineage>
</organism>
<sequence>MPERARHPWMERGRPGTGRVAASARKGRTYGWNMGAWEKGICRYEQ</sequence>
<dbReference type="Proteomes" id="UP001344906">
    <property type="component" value="Unassembled WGS sequence"/>
</dbReference>
<dbReference type="EMBL" id="BSRI01000002">
    <property type="protein sequence ID" value="GLV61070.1"/>
    <property type="molecule type" value="Genomic_DNA"/>
</dbReference>
<reference evidence="2 3" key="1">
    <citation type="submission" date="2023-02" db="EMBL/GenBank/DDBJ databases">
        <title>Dictyobacter halimunensis sp. nov., a new member of the class Ktedonobacteria from forest soil in a geothermal area.</title>
        <authorList>
            <person name="Rachmania M.K."/>
            <person name="Ningsih F."/>
            <person name="Sakai Y."/>
            <person name="Yabe S."/>
            <person name="Yokota A."/>
            <person name="Sjamsuridzal W."/>
        </authorList>
    </citation>
    <scope>NUCLEOTIDE SEQUENCE [LARGE SCALE GENOMIC DNA]</scope>
    <source>
        <strain evidence="2 3">S3.2.2.5</strain>
    </source>
</reference>
<evidence type="ECO:0000313" key="2">
    <source>
        <dbReference type="EMBL" id="GLV61070.1"/>
    </source>
</evidence>
<protein>
    <submittedName>
        <fullName evidence="2">Uncharacterized protein</fullName>
    </submittedName>
</protein>
<feature type="compositionally biased region" description="Basic and acidic residues" evidence="1">
    <location>
        <begin position="1"/>
        <end position="14"/>
    </location>
</feature>
<comment type="caution">
    <text evidence="2">The sequence shown here is derived from an EMBL/GenBank/DDBJ whole genome shotgun (WGS) entry which is preliminary data.</text>
</comment>